<evidence type="ECO:0000313" key="1">
    <source>
        <dbReference type="EMBL" id="AEV80832.1"/>
    </source>
</evidence>
<dbReference type="PROSITE" id="PS51257">
    <property type="entry name" value="PROKAR_LIPOPROTEIN"/>
    <property type="match status" value="1"/>
</dbReference>
<sequence>MRITVVTWYVTILSCVLLTAAMAAVSPNELRCRCKPGQNYEGLELQHIMIVAVYPHNPYCNWQDTIAYLYGKKAWTCFDFSKLKTEIEKNMVSKTTREGITVYRRHFKETGIQVSESSQSLPTATVLGMPQPPVYFSSNASHATCQMQHNGESCSCSCT</sequence>
<dbReference type="EMBL" id="FJ483970">
    <property type="protein sequence ID" value="AEV80832.1"/>
    <property type="molecule type" value="Genomic_DNA"/>
</dbReference>
<keyword evidence="2" id="KW-1185">Reference proteome</keyword>
<dbReference type="KEGG" id="vg:11464199"/>
<proteinExistence type="predicted"/>
<organism evidence="1 2">
    <name type="scientific">Aotine betaherpesvirus 1</name>
    <dbReference type="NCBI Taxonomy" id="50290"/>
    <lineage>
        <taxon>Viruses</taxon>
        <taxon>Duplodnaviria</taxon>
        <taxon>Heunggongvirae</taxon>
        <taxon>Peploviricota</taxon>
        <taxon>Herviviricetes</taxon>
        <taxon>Herpesvirales</taxon>
        <taxon>Orthoherpesviridae</taxon>
        <taxon>Betaherpesvirinae</taxon>
        <taxon>Cytomegalovirus</taxon>
        <taxon>Cytomegalovirus aotinebeta1</taxon>
    </lineage>
</organism>
<accession>G8XUJ1</accession>
<name>G8XUJ1_9BETA</name>
<reference evidence="1" key="1">
    <citation type="submission" date="2011-12" db="EMBL/GenBank/DDBJ databases">
        <title>Comparative genomics of primate cytomegaloviruses.</title>
        <authorList>
            <person name="Davison A.J."/>
            <person name="Holton M."/>
            <person name="Dolan A."/>
            <person name="Dargan D.J."/>
            <person name="Gatherer D."/>
            <person name="Hayward G.S."/>
        </authorList>
    </citation>
    <scope>NUCLEOTIDE SEQUENCE [LARGE SCALE GENOMIC DNA]</scope>
    <source>
        <strain evidence="1">S34E</strain>
    </source>
</reference>
<dbReference type="RefSeq" id="YP_004940142.1">
    <property type="nucleotide sequence ID" value="NC_016447.1"/>
</dbReference>
<gene>
    <name evidence="1" type="primary">UL146I</name>
</gene>
<dbReference type="GeneID" id="11464199"/>
<dbReference type="Proteomes" id="UP000113968">
    <property type="component" value="Segment"/>
</dbReference>
<protein>
    <submittedName>
        <fullName evidence="1">Chemokine vCXCL12</fullName>
    </submittedName>
</protein>
<evidence type="ECO:0000313" key="2">
    <source>
        <dbReference type="Proteomes" id="UP000113968"/>
    </source>
</evidence>